<dbReference type="GO" id="GO:0045944">
    <property type="term" value="P:positive regulation of transcription by RNA polymerase II"/>
    <property type="evidence" value="ECO:0007669"/>
    <property type="project" value="TreeGrafter"/>
</dbReference>
<reference evidence="3 4" key="1">
    <citation type="journal article" date="2018" name="IMA Fungus">
        <title>IMA Genome-F 9: Draft genome sequence of Annulohypoxylon stygium, Aspergillus mulundensis, Berkeleyomyces basicola (syn. Thielaviopsis basicola), Ceratocystis smalleyi, two Cercospora beticola strains, Coleophoma cylindrospora, Fusarium fracticaudum, Phialophora cf. hyalina, and Morchella septimelata.</title>
        <authorList>
            <person name="Wingfield B.D."/>
            <person name="Bills G.F."/>
            <person name="Dong Y."/>
            <person name="Huang W."/>
            <person name="Nel W.J."/>
            <person name="Swalarsk-Parry B.S."/>
            <person name="Vaghefi N."/>
            <person name="Wilken P.M."/>
            <person name="An Z."/>
            <person name="de Beer Z.W."/>
            <person name="De Vos L."/>
            <person name="Chen L."/>
            <person name="Duong T.A."/>
            <person name="Gao Y."/>
            <person name="Hammerbacher A."/>
            <person name="Kikkert J.R."/>
            <person name="Li Y."/>
            <person name="Li H."/>
            <person name="Li K."/>
            <person name="Li Q."/>
            <person name="Liu X."/>
            <person name="Ma X."/>
            <person name="Naidoo K."/>
            <person name="Pethybridge S.J."/>
            <person name="Sun J."/>
            <person name="Steenkamp E.T."/>
            <person name="van der Nest M.A."/>
            <person name="van Wyk S."/>
            <person name="Wingfield M.J."/>
            <person name="Xiong C."/>
            <person name="Yue Q."/>
            <person name="Zhang X."/>
        </authorList>
    </citation>
    <scope>NUCLEOTIDE SEQUENCE [LARGE SCALE GENOMIC DNA]</scope>
    <source>
        <strain evidence="3 4">DSM 5745</strain>
    </source>
</reference>
<dbReference type="EMBL" id="PVWQ01000001">
    <property type="protein sequence ID" value="RDW93029.1"/>
    <property type="molecule type" value="Genomic_DNA"/>
</dbReference>
<dbReference type="PANTHER" id="PTHR37534:SF9">
    <property type="entry name" value="ZN(II)2CYS6 TRANSCRIPTION FACTOR (EUROFUNG)"/>
    <property type="match status" value="1"/>
</dbReference>
<evidence type="ECO:0000256" key="2">
    <source>
        <dbReference type="ARBA" id="ARBA00023242"/>
    </source>
</evidence>
<gene>
    <name evidence="3" type="ORF">DSM5745_00351</name>
</gene>
<evidence type="ECO:0000256" key="1">
    <source>
        <dbReference type="ARBA" id="ARBA00004123"/>
    </source>
</evidence>
<evidence type="ECO:0000313" key="4">
    <source>
        <dbReference type="Proteomes" id="UP000256690"/>
    </source>
</evidence>
<evidence type="ECO:0000313" key="3">
    <source>
        <dbReference type="EMBL" id="RDW93029.1"/>
    </source>
</evidence>
<dbReference type="OrthoDB" id="4525710at2759"/>
<comment type="subcellular location">
    <subcellularLocation>
        <location evidence="1">Nucleus</location>
    </subcellularLocation>
</comment>
<dbReference type="GeneID" id="38110721"/>
<comment type="caution">
    <text evidence="3">The sequence shown here is derived from an EMBL/GenBank/DDBJ whole genome shotgun (WGS) entry which is preliminary data.</text>
</comment>
<dbReference type="Proteomes" id="UP000256690">
    <property type="component" value="Unassembled WGS sequence"/>
</dbReference>
<organism evidence="3 4">
    <name type="scientific">Aspergillus mulundensis</name>
    <dbReference type="NCBI Taxonomy" id="1810919"/>
    <lineage>
        <taxon>Eukaryota</taxon>
        <taxon>Fungi</taxon>
        <taxon>Dikarya</taxon>
        <taxon>Ascomycota</taxon>
        <taxon>Pezizomycotina</taxon>
        <taxon>Eurotiomycetes</taxon>
        <taxon>Eurotiomycetidae</taxon>
        <taxon>Eurotiales</taxon>
        <taxon>Aspergillaceae</taxon>
        <taxon>Aspergillus</taxon>
        <taxon>Aspergillus subgen. Nidulantes</taxon>
    </lineage>
</organism>
<dbReference type="PANTHER" id="PTHR37534">
    <property type="entry name" value="TRANSCRIPTIONAL ACTIVATOR PROTEIN UGA3"/>
    <property type="match status" value="1"/>
</dbReference>
<keyword evidence="4" id="KW-1185">Reference proteome</keyword>
<dbReference type="RefSeq" id="XP_026608212.1">
    <property type="nucleotide sequence ID" value="XM_026742367.1"/>
</dbReference>
<dbReference type="CDD" id="cd12148">
    <property type="entry name" value="fungal_TF_MHR"/>
    <property type="match status" value="1"/>
</dbReference>
<name>A0A3D8T3C8_9EURO</name>
<dbReference type="AlphaFoldDB" id="A0A3D8T3C8"/>
<dbReference type="GO" id="GO:0005634">
    <property type="term" value="C:nucleus"/>
    <property type="evidence" value="ECO:0007669"/>
    <property type="project" value="UniProtKB-SubCell"/>
</dbReference>
<accession>A0A3D8T3C8</accession>
<dbReference type="Pfam" id="PF11951">
    <property type="entry name" value="Fungal_trans_2"/>
    <property type="match status" value="1"/>
</dbReference>
<protein>
    <submittedName>
        <fullName evidence="3">Uncharacterized protein</fullName>
    </submittedName>
</protein>
<dbReference type="InterPro" id="IPR021858">
    <property type="entry name" value="Fun_TF"/>
</dbReference>
<dbReference type="GO" id="GO:0000976">
    <property type="term" value="F:transcription cis-regulatory region binding"/>
    <property type="evidence" value="ECO:0007669"/>
    <property type="project" value="TreeGrafter"/>
</dbReference>
<dbReference type="GO" id="GO:0003700">
    <property type="term" value="F:DNA-binding transcription factor activity"/>
    <property type="evidence" value="ECO:0007669"/>
    <property type="project" value="TreeGrafter"/>
</dbReference>
<keyword evidence="2" id="KW-0539">Nucleus</keyword>
<proteinExistence type="predicted"/>
<sequence>MTSSAIKRSFARRIDAGRKRKMVETSGIATWMDLFDEEQHFQRIVVKRALHSPLLLNSICALTTKQLSLLDGKWATQAQSTASTYYGEALHHLIATLGDPRSNPVPIAETLAATILLSSYELLVCPGMDHRRHVSGALTLIRTHGCNAASGGMAGAAFWVYVRQDVAMALVHECPTMLAPEEWCVSWTMPEERDDCLGNQMVWLLAKVVGYTYDKSNAAAESGAQKESLKNDLRSWYESLPLHFKGMDIGLATAEAGGRMFFAIPSTGELYFFIAMGLDIPGLTSSAAAMCTYHLAHILLLAEGRNAAPVIDLESQAQLNAHAQRILTVCSSSTSDGALVQAVQALYLGQYLFPQGSCPKH</sequence>